<keyword evidence="1" id="KW-0614">Plasmid</keyword>
<name>A0A6G8I2Q3_9STRE</name>
<protein>
    <submittedName>
        <fullName evidence="1">Uncharacterized protein</fullName>
    </submittedName>
</protein>
<proteinExistence type="predicted"/>
<dbReference type="AlphaFoldDB" id="A0A6G8I2Q3"/>
<geneLocation type="plasmid" evidence="2">
    <name>p_cnu_g2</name>
</geneLocation>
<evidence type="ECO:0000313" key="2">
    <source>
        <dbReference type="Proteomes" id="UP000503166"/>
    </source>
</evidence>
<organism evidence="1 2">
    <name type="scientific">Streptococcus ruminicola</name>
    <dbReference type="NCBI Taxonomy" id="2686210"/>
    <lineage>
        <taxon>Bacteria</taxon>
        <taxon>Bacillati</taxon>
        <taxon>Bacillota</taxon>
        <taxon>Bacilli</taxon>
        <taxon>Lactobacillales</taxon>
        <taxon>Streptococcaceae</taxon>
        <taxon>Streptococcus</taxon>
    </lineage>
</organism>
<dbReference type="KEGG" id="srum:GPZ88_10095"/>
<dbReference type="EMBL" id="CP046920">
    <property type="protein sequence ID" value="QIM47417.1"/>
    <property type="molecule type" value="Genomic_DNA"/>
</dbReference>
<evidence type="ECO:0000313" key="1">
    <source>
        <dbReference type="EMBL" id="QIM47417.1"/>
    </source>
</evidence>
<dbReference type="RefSeq" id="WP_157328632.1">
    <property type="nucleotide sequence ID" value="NZ_CP046920.1"/>
</dbReference>
<reference evidence="1 2" key="1">
    <citation type="submission" date="2019-12" db="EMBL/GenBank/DDBJ databases">
        <title>Complete genome sequence of Streptococcus sp. CNU G2 isolated frome Bos taurus coreanae.</title>
        <authorList>
            <person name="Park S.Y."/>
            <person name="Kim J.H."/>
            <person name="Seo S.W."/>
        </authorList>
    </citation>
    <scope>NUCLEOTIDE SEQUENCE [LARGE SCALE GENOMIC DNA]</scope>
    <source>
        <strain evidence="1 2">CNU G2</strain>
        <plasmid evidence="2">p_cnu_g2</plasmid>
    </source>
</reference>
<gene>
    <name evidence="1" type="ORF">GPZ88_10095</name>
</gene>
<accession>A0A6G8I2Q3</accession>
<sequence>MGITEALKLENKLFKNKKESSDLPSDSPKMVKLNLKDNIVDFKFNYDKEWEDKDFLDVVEIMSVKSILYSVRNQPIVLSNGYSGYMQILEVYGKDLSSLSDYERTMAIVSFTQWLAGTTFDVTFQTTTLPTDTKQQITELARVLEEVEYALLNPKLSSQQKFRLNQRRDILRQNIITEEVVAMQQYNTEFFVWIFADTLEELADYTRTAQSISYGFQPHVVDAKKKEQILTQFYNYNDSQLSFR</sequence>
<dbReference type="Proteomes" id="UP000503166">
    <property type="component" value="Plasmid p_CNU_G2"/>
</dbReference>